<name>A0A438NDN6_EXOME</name>
<proteinExistence type="predicted"/>
<feature type="compositionally biased region" description="Polar residues" evidence="1">
    <location>
        <begin position="158"/>
        <end position="170"/>
    </location>
</feature>
<dbReference type="OrthoDB" id="1681166at2759"/>
<feature type="compositionally biased region" description="Basic and acidic residues" evidence="1">
    <location>
        <begin position="317"/>
        <end position="330"/>
    </location>
</feature>
<feature type="compositionally biased region" description="Low complexity" evidence="1">
    <location>
        <begin position="231"/>
        <end position="251"/>
    </location>
</feature>
<dbReference type="Proteomes" id="UP000288859">
    <property type="component" value="Unassembled WGS sequence"/>
</dbReference>
<dbReference type="VEuPathDB" id="FungiDB:PV10_02443"/>
<comment type="caution">
    <text evidence="2">The sequence shown here is derived from an EMBL/GenBank/DDBJ whole genome shotgun (WGS) entry which is preliminary data.</text>
</comment>
<evidence type="ECO:0000313" key="3">
    <source>
        <dbReference type="Proteomes" id="UP000288859"/>
    </source>
</evidence>
<dbReference type="AlphaFoldDB" id="A0A438NDN6"/>
<feature type="compositionally biased region" description="Polar residues" evidence="1">
    <location>
        <begin position="221"/>
        <end position="230"/>
    </location>
</feature>
<protein>
    <submittedName>
        <fullName evidence="2">Uncharacterized protein</fullName>
    </submittedName>
</protein>
<feature type="compositionally biased region" description="Basic and acidic residues" evidence="1">
    <location>
        <begin position="175"/>
        <end position="188"/>
    </location>
</feature>
<evidence type="ECO:0000256" key="1">
    <source>
        <dbReference type="SAM" id="MobiDB-lite"/>
    </source>
</evidence>
<evidence type="ECO:0000313" key="2">
    <source>
        <dbReference type="EMBL" id="RVX73897.1"/>
    </source>
</evidence>
<feature type="region of interest" description="Disordered" evidence="1">
    <location>
        <begin position="300"/>
        <end position="330"/>
    </location>
</feature>
<accession>A0A438NDN6</accession>
<gene>
    <name evidence="2" type="ORF">B0A52_02787</name>
</gene>
<dbReference type="EMBL" id="NAJM01000006">
    <property type="protein sequence ID" value="RVX73897.1"/>
    <property type="molecule type" value="Genomic_DNA"/>
</dbReference>
<reference evidence="2 3" key="1">
    <citation type="submission" date="2017-03" db="EMBL/GenBank/DDBJ databases">
        <title>Genomes of endolithic fungi from Antarctica.</title>
        <authorList>
            <person name="Coleine C."/>
            <person name="Masonjones S."/>
            <person name="Stajich J.E."/>
        </authorList>
    </citation>
    <scope>NUCLEOTIDE SEQUENCE [LARGE SCALE GENOMIC DNA]</scope>
    <source>
        <strain evidence="2 3">CCFEE 6314</strain>
    </source>
</reference>
<organism evidence="2 3">
    <name type="scientific">Exophiala mesophila</name>
    <name type="common">Black yeast-like fungus</name>
    <dbReference type="NCBI Taxonomy" id="212818"/>
    <lineage>
        <taxon>Eukaryota</taxon>
        <taxon>Fungi</taxon>
        <taxon>Dikarya</taxon>
        <taxon>Ascomycota</taxon>
        <taxon>Pezizomycotina</taxon>
        <taxon>Eurotiomycetes</taxon>
        <taxon>Chaetothyriomycetidae</taxon>
        <taxon>Chaetothyriales</taxon>
        <taxon>Herpotrichiellaceae</taxon>
        <taxon>Exophiala</taxon>
    </lineage>
</organism>
<feature type="region of interest" description="Disordered" evidence="1">
    <location>
        <begin position="1"/>
        <end position="112"/>
    </location>
</feature>
<feature type="compositionally biased region" description="Basic and acidic residues" evidence="1">
    <location>
        <begin position="70"/>
        <end position="105"/>
    </location>
</feature>
<sequence>MSLPRQAPIHAASSSSSPPPSTNDPSLRRPGSGASLRSPPPAQPRGLLPSPHFADEPTSTVNPTDAGVEYSEHAVGDGDGDGDHEFYNQDHGTDHEHDHDHDDAHAPPLPESFQPFFTLVQDTVTNQHFHPTVHYIFADDDSDLISEAACRSLEILDPSQQLPPSKSGRSVLQDHGSDNGLDEHEHGHLSPRLPPASPGVREHYLILDVQPRSAPPPGIPPQQQSLLQMHTQASQQSQSIQPSSSPAPTSIPALAPFTIAKATSLSAEWQVLRTKITTAPTIGDDDQDDGLMLMIQGRGNTPAALSTPGLSGGNPADKAKKRDADKDRESMEDLIEQFQRRMDETKQILDAVDGGTDE</sequence>
<feature type="region of interest" description="Disordered" evidence="1">
    <location>
        <begin position="156"/>
        <end position="251"/>
    </location>
</feature>